<protein>
    <submittedName>
        <fullName evidence="1">Unnamed protein product</fullName>
    </submittedName>
</protein>
<dbReference type="EMBL" id="BSXV01001336">
    <property type="protein sequence ID" value="GME92497.1"/>
    <property type="molecule type" value="Genomic_DNA"/>
</dbReference>
<keyword evidence="2" id="KW-1185">Reference proteome</keyword>
<dbReference type="Proteomes" id="UP001165101">
    <property type="component" value="Unassembled WGS sequence"/>
</dbReference>
<name>A0ACB5TP64_CANBO</name>
<sequence length="253" mass="28941">MDLNKTLGNISLYNVKQYVRKAQNAVLNLSEMEAKVREATNNEPWGTSSSRMAEIARGTFNYRDRQEICGMIFKRYTEKSDHEWRQIYKALQLEEYLIKHGSESFVDDARTNIELVKMLRSFHYIDMKGVDQGINIRNRAKELSNLLNDESRIRQERKKAKENAKKYGGVSSNSYVGGSSRYGNYSSNNGSYDEDEGYANRVFGDGGVFGERYEEQRPAGNAKFEEYEVEAPSSNRRTSKPSVGTSNVNATNR</sequence>
<accession>A0ACB5TP64</accession>
<evidence type="ECO:0000313" key="1">
    <source>
        <dbReference type="EMBL" id="GME92497.1"/>
    </source>
</evidence>
<gene>
    <name evidence="1" type="ORF">Cboi01_000277100</name>
</gene>
<organism evidence="1 2">
    <name type="scientific">Candida boidinii</name>
    <name type="common">Yeast</name>
    <dbReference type="NCBI Taxonomy" id="5477"/>
    <lineage>
        <taxon>Eukaryota</taxon>
        <taxon>Fungi</taxon>
        <taxon>Dikarya</taxon>
        <taxon>Ascomycota</taxon>
        <taxon>Saccharomycotina</taxon>
        <taxon>Pichiomycetes</taxon>
        <taxon>Pichiales</taxon>
        <taxon>Pichiaceae</taxon>
        <taxon>Ogataea</taxon>
        <taxon>Ogataea/Candida clade</taxon>
    </lineage>
</organism>
<proteinExistence type="predicted"/>
<comment type="caution">
    <text evidence="1">The sequence shown here is derived from an EMBL/GenBank/DDBJ whole genome shotgun (WGS) entry which is preliminary data.</text>
</comment>
<reference evidence="1" key="1">
    <citation type="submission" date="2023-04" db="EMBL/GenBank/DDBJ databases">
        <title>Candida boidinii NBRC 1967.</title>
        <authorList>
            <person name="Ichikawa N."/>
            <person name="Sato H."/>
            <person name="Tonouchi N."/>
        </authorList>
    </citation>
    <scope>NUCLEOTIDE SEQUENCE</scope>
    <source>
        <strain evidence="1">NBRC 1967</strain>
    </source>
</reference>
<evidence type="ECO:0000313" key="2">
    <source>
        <dbReference type="Proteomes" id="UP001165101"/>
    </source>
</evidence>